<keyword evidence="4 8" id="KW-0479">Metal-binding</keyword>
<dbReference type="InterPro" id="IPR002403">
    <property type="entry name" value="Cyt_P450_E_grp-IV"/>
</dbReference>
<name>A0AAN7BZH3_9PEZI</name>
<evidence type="ECO:0000256" key="4">
    <source>
        <dbReference type="ARBA" id="ARBA00022723"/>
    </source>
</evidence>
<evidence type="ECO:0000256" key="6">
    <source>
        <dbReference type="ARBA" id="ARBA00023004"/>
    </source>
</evidence>
<dbReference type="InterPro" id="IPR036396">
    <property type="entry name" value="Cyt_P450_sf"/>
</dbReference>
<sequence>MTAGLSSQFIESLTPGRIVILFILFCIACFIVDFTWQPSYPKSLPRLGSNDGYSGTIKNWLQYATRFNSWVAEGTKKYGKHGRAFVVPAAPARPKEIVVPRSQAAWFLEQPDRVLSTKESHRDLLFNDYQFFGEDDQFPIQTIHKHLARNIISLLPAVQEEIHGAIEETFANVKEDEWSSINLWEAFLGIVPRVTNSIFVGAPLCRNQEFLKNQVAFADDVVRNSFILMMVPSVFHPIVGPLISLSNRLHWRRSYAVARPTIEKRLNDMMCSDDYQPPEDMLTWLIRQAKLDNLTHELDPEKLSKRLLPVQFAAIHTTVITAHSLLLDLLLSDPSQHVLDVIREETFRVFQESNGKWTKNSLTSLHKTDSAIKESMRLSNFATSLTHRKVIAREGITNTVEGWHAPYGASLMLDLGNTHHDEDLYPNPDTYDAFRFSRIREEYEAKEEKEDPEEAMKIMRLGMVTTSDSYLSFSHGRHACPGRFFVAHEFKMILAYLLDNFEIKPLEERPKAMWLGGIKIPPVQVNVEIKRRSKN</sequence>
<accession>A0AAN7BZH3</accession>
<evidence type="ECO:0000256" key="1">
    <source>
        <dbReference type="ARBA" id="ARBA00001971"/>
    </source>
</evidence>
<keyword evidence="6 8" id="KW-0408">Iron</keyword>
<keyword evidence="10" id="KW-1133">Transmembrane helix</keyword>
<comment type="cofactor">
    <cofactor evidence="1 8">
        <name>heme</name>
        <dbReference type="ChEBI" id="CHEBI:30413"/>
    </cofactor>
</comment>
<dbReference type="GO" id="GO:0016705">
    <property type="term" value="F:oxidoreductase activity, acting on paired donors, with incorporation or reduction of molecular oxygen"/>
    <property type="evidence" value="ECO:0007669"/>
    <property type="project" value="InterPro"/>
</dbReference>
<comment type="similarity">
    <text evidence="2 9">Belongs to the cytochrome P450 family.</text>
</comment>
<dbReference type="EMBL" id="MU865287">
    <property type="protein sequence ID" value="KAK4232521.1"/>
    <property type="molecule type" value="Genomic_DNA"/>
</dbReference>
<reference evidence="11" key="2">
    <citation type="submission" date="2023-05" db="EMBL/GenBank/DDBJ databases">
        <authorList>
            <consortium name="Lawrence Berkeley National Laboratory"/>
            <person name="Steindorff A."/>
            <person name="Hensen N."/>
            <person name="Bonometti L."/>
            <person name="Westerberg I."/>
            <person name="Brannstrom I.O."/>
            <person name="Guillou S."/>
            <person name="Cros-Aarteil S."/>
            <person name="Calhoun S."/>
            <person name="Haridas S."/>
            <person name="Kuo A."/>
            <person name="Mondo S."/>
            <person name="Pangilinan J."/>
            <person name="Riley R."/>
            <person name="Labutti K."/>
            <person name="Andreopoulos B."/>
            <person name="Lipzen A."/>
            <person name="Chen C."/>
            <person name="Yanf M."/>
            <person name="Daum C."/>
            <person name="Ng V."/>
            <person name="Clum A."/>
            <person name="Ohm R."/>
            <person name="Martin F."/>
            <person name="Silar P."/>
            <person name="Natvig D."/>
            <person name="Lalanne C."/>
            <person name="Gautier V."/>
            <person name="Ament-Velasquez S.L."/>
            <person name="Kruys A."/>
            <person name="Hutchinson M.I."/>
            <person name="Powell A.J."/>
            <person name="Barry K."/>
            <person name="Miller A.N."/>
            <person name="Grigoriev I.V."/>
            <person name="Debuchy R."/>
            <person name="Gladieux P."/>
            <person name="Thoren M.H."/>
            <person name="Johannesson H."/>
        </authorList>
    </citation>
    <scope>NUCLEOTIDE SEQUENCE</scope>
    <source>
        <strain evidence="11">CBS 990.96</strain>
    </source>
</reference>
<dbReference type="InterPro" id="IPR001128">
    <property type="entry name" value="Cyt_P450"/>
</dbReference>
<evidence type="ECO:0000256" key="9">
    <source>
        <dbReference type="RuleBase" id="RU000461"/>
    </source>
</evidence>
<evidence type="ECO:0000256" key="5">
    <source>
        <dbReference type="ARBA" id="ARBA00023002"/>
    </source>
</evidence>
<dbReference type="GO" id="GO:0005506">
    <property type="term" value="F:iron ion binding"/>
    <property type="evidence" value="ECO:0007669"/>
    <property type="project" value="InterPro"/>
</dbReference>
<keyword evidence="10" id="KW-0812">Transmembrane</keyword>
<protein>
    <submittedName>
        <fullName evidence="11">Ent-kaurene oxidase</fullName>
    </submittedName>
</protein>
<dbReference type="Pfam" id="PF00067">
    <property type="entry name" value="p450"/>
    <property type="match status" value="1"/>
</dbReference>
<keyword evidence="7 9" id="KW-0503">Monooxygenase</keyword>
<dbReference type="Gene3D" id="1.10.630.10">
    <property type="entry name" value="Cytochrome P450"/>
    <property type="match status" value="1"/>
</dbReference>
<feature type="transmembrane region" description="Helical" evidence="10">
    <location>
        <begin position="18"/>
        <end position="36"/>
    </location>
</feature>
<evidence type="ECO:0000313" key="12">
    <source>
        <dbReference type="Proteomes" id="UP001301958"/>
    </source>
</evidence>
<evidence type="ECO:0000313" key="11">
    <source>
        <dbReference type="EMBL" id="KAK4232521.1"/>
    </source>
</evidence>
<evidence type="ECO:0000256" key="8">
    <source>
        <dbReference type="PIRSR" id="PIRSR602403-1"/>
    </source>
</evidence>
<evidence type="ECO:0000256" key="3">
    <source>
        <dbReference type="ARBA" id="ARBA00022617"/>
    </source>
</evidence>
<dbReference type="GO" id="GO:0004497">
    <property type="term" value="F:monooxygenase activity"/>
    <property type="evidence" value="ECO:0007669"/>
    <property type="project" value="UniProtKB-KW"/>
</dbReference>
<keyword evidence="3 8" id="KW-0349">Heme</keyword>
<dbReference type="PROSITE" id="PS00086">
    <property type="entry name" value="CYTOCHROME_P450"/>
    <property type="match status" value="1"/>
</dbReference>
<dbReference type="CDD" id="cd11041">
    <property type="entry name" value="CYP503A1-like"/>
    <property type="match status" value="1"/>
</dbReference>
<dbReference type="InterPro" id="IPR017972">
    <property type="entry name" value="Cyt_P450_CS"/>
</dbReference>
<keyword evidence="5 9" id="KW-0560">Oxidoreductase</keyword>
<proteinExistence type="inferred from homology"/>
<evidence type="ECO:0000256" key="10">
    <source>
        <dbReference type="SAM" id="Phobius"/>
    </source>
</evidence>
<keyword evidence="10" id="KW-0472">Membrane</keyword>
<gene>
    <name evidence="11" type="ORF">QBC38DRAFT_462963</name>
</gene>
<comment type="caution">
    <text evidence="11">The sequence shown here is derived from an EMBL/GenBank/DDBJ whole genome shotgun (WGS) entry which is preliminary data.</text>
</comment>
<dbReference type="PANTHER" id="PTHR46206:SF1">
    <property type="entry name" value="P450, PUTATIVE (EUROFUNG)-RELATED"/>
    <property type="match status" value="1"/>
</dbReference>
<dbReference type="Proteomes" id="UP001301958">
    <property type="component" value="Unassembled WGS sequence"/>
</dbReference>
<keyword evidence="12" id="KW-1185">Reference proteome</keyword>
<evidence type="ECO:0000256" key="7">
    <source>
        <dbReference type="ARBA" id="ARBA00023033"/>
    </source>
</evidence>
<dbReference type="PRINTS" id="PR00465">
    <property type="entry name" value="EP450IV"/>
</dbReference>
<evidence type="ECO:0000256" key="2">
    <source>
        <dbReference type="ARBA" id="ARBA00010617"/>
    </source>
</evidence>
<dbReference type="AlphaFoldDB" id="A0AAN7BZH3"/>
<organism evidence="11 12">
    <name type="scientific">Podospora fimiseda</name>
    <dbReference type="NCBI Taxonomy" id="252190"/>
    <lineage>
        <taxon>Eukaryota</taxon>
        <taxon>Fungi</taxon>
        <taxon>Dikarya</taxon>
        <taxon>Ascomycota</taxon>
        <taxon>Pezizomycotina</taxon>
        <taxon>Sordariomycetes</taxon>
        <taxon>Sordariomycetidae</taxon>
        <taxon>Sordariales</taxon>
        <taxon>Podosporaceae</taxon>
        <taxon>Podospora</taxon>
    </lineage>
</organism>
<reference evidence="11" key="1">
    <citation type="journal article" date="2023" name="Mol. Phylogenet. Evol.">
        <title>Genome-scale phylogeny and comparative genomics of the fungal order Sordariales.</title>
        <authorList>
            <person name="Hensen N."/>
            <person name="Bonometti L."/>
            <person name="Westerberg I."/>
            <person name="Brannstrom I.O."/>
            <person name="Guillou S."/>
            <person name="Cros-Aarteil S."/>
            <person name="Calhoun S."/>
            <person name="Haridas S."/>
            <person name="Kuo A."/>
            <person name="Mondo S."/>
            <person name="Pangilinan J."/>
            <person name="Riley R."/>
            <person name="LaButti K."/>
            <person name="Andreopoulos B."/>
            <person name="Lipzen A."/>
            <person name="Chen C."/>
            <person name="Yan M."/>
            <person name="Daum C."/>
            <person name="Ng V."/>
            <person name="Clum A."/>
            <person name="Steindorff A."/>
            <person name="Ohm R.A."/>
            <person name="Martin F."/>
            <person name="Silar P."/>
            <person name="Natvig D.O."/>
            <person name="Lalanne C."/>
            <person name="Gautier V."/>
            <person name="Ament-Velasquez S.L."/>
            <person name="Kruys A."/>
            <person name="Hutchinson M.I."/>
            <person name="Powell A.J."/>
            <person name="Barry K."/>
            <person name="Miller A.N."/>
            <person name="Grigoriev I.V."/>
            <person name="Debuchy R."/>
            <person name="Gladieux P."/>
            <person name="Hiltunen Thoren M."/>
            <person name="Johannesson H."/>
        </authorList>
    </citation>
    <scope>NUCLEOTIDE SEQUENCE</scope>
    <source>
        <strain evidence="11">CBS 990.96</strain>
    </source>
</reference>
<dbReference type="PANTHER" id="PTHR46206">
    <property type="entry name" value="CYTOCHROME P450"/>
    <property type="match status" value="1"/>
</dbReference>
<feature type="binding site" description="axial binding residue" evidence="8">
    <location>
        <position position="480"/>
    </location>
    <ligand>
        <name>heme</name>
        <dbReference type="ChEBI" id="CHEBI:30413"/>
    </ligand>
    <ligandPart>
        <name>Fe</name>
        <dbReference type="ChEBI" id="CHEBI:18248"/>
    </ligandPart>
</feature>
<dbReference type="SUPFAM" id="SSF48264">
    <property type="entry name" value="Cytochrome P450"/>
    <property type="match status" value="1"/>
</dbReference>
<dbReference type="GO" id="GO:0020037">
    <property type="term" value="F:heme binding"/>
    <property type="evidence" value="ECO:0007669"/>
    <property type="project" value="InterPro"/>
</dbReference>